<proteinExistence type="predicted"/>
<accession>A0A544TVN9</accession>
<organism evidence="1 2">
    <name type="scientific">Psychrobacillus vulpis</name>
    <dbReference type="NCBI Taxonomy" id="2325572"/>
    <lineage>
        <taxon>Bacteria</taxon>
        <taxon>Bacillati</taxon>
        <taxon>Bacillota</taxon>
        <taxon>Bacilli</taxon>
        <taxon>Bacillales</taxon>
        <taxon>Bacillaceae</taxon>
        <taxon>Psychrobacillus</taxon>
    </lineage>
</organism>
<dbReference type="Gene3D" id="3.40.50.300">
    <property type="entry name" value="P-loop containing nucleotide triphosphate hydrolases"/>
    <property type="match status" value="1"/>
</dbReference>
<reference evidence="1 2" key="1">
    <citation type="submission" date="2019-06" db="EMBL/GenBank/DDBJ databases">
        <title>Psychrobacillus vulpis sp. nov., a new species isolated from feces of a red fox that inhabits in The Tablas de Daimiel Natural Park, Albacete, Spain.</title>
        <authorList>
            <person name="Rodriguez M."/>
            <person name="Reina J.C."/>
            <person name="Bejar V."/>
            <person name="Llamas I."/>
        </authorList>
    </citation>
    <scope>NUCLEOTIDE SEQUENCE [LARGE SCALE GENOMIC DNA]</scope>
    <source>
        <strain evidence="1 2">Z8</strain>
    </source>
</reference>
<evidence type="ECO:0000313" key="2">
    <source>
        <dbReference type="Proteomes" id="UP000316626"/>
    </source>
</evidence>
<dbReference type="InterPro" id="IPR027417">
    <property type="entry name" value="P-loop_NTPase"/>
</dbReference>
<dbReference type="RefSeq" id="WP_142640646.1">
    <property type="nucleotide sequence ID" value="NZ_VDGI01000001.1"/>
</dbReference>
<dbReference type="GO" id="GO:0016301">
    <property type="term" value="F:kinase activity"/>
    <property type="evidence" value="ECO:0007669"/>
    <property type="project" value="UniProtKB-KW"/>
</dbReference>
<keyword evidence="1" id="KW-0808">Transferase</keyword>
<dbReference type="PANTHER" id="PTHR37816">
    <property type="entry name" value="YALI0E33011P"/>
    <property type="match status" value="1"/>
</dbReference>
<dbReference type="PANTHER" id="PTHR37816:SF3">
    <property type="entry name" value="MODULATES DNA TOPOLOGY"/>
    <property type="match status" value="1"/>
</dbReference>
<dbReference type="EMBL" id="VDGI01000001">
    <property type="protein sequence ID" value="TQR21518.1"/>
    <property type="molecule type" value="Genomic_DNA"/>
</dbReference>
<dbReference type="InterPro" id="IPR052922">
    <property type="entry name" value="Cytidylate_Kinase-2"/>
</dbReference>
<dbReference type="SUPFAM" id="SSF52540">
    <property type="entry name" value="P-loop containing nucleoside triphosphate hydrolases"/>
    <property type="match status" value="1"/>
</dbReference>
<dbReference type="AlphaFoldDB" id="A0A544TVN9"/>
<keyword evidence="1" id="KW-0418">Kinase</keyword>
<name>A0A544TVN9_9BACI</name>
<gene>
    <name evidence="1" type="ORF">FG384_00765</name>
</gene>
<comment type="caution">
    <text evidence="1">The sequence shown here is derived from an EMBL/GenBank/DDBJ whole genome shotgun (WGS) entry which is preliminary data.</text>
</comment>
<evidence type="ECO:0000313" key="1">
    <source>
        <dbReference type="EMBL" id="TQR21518.1"/>
    </source>
</evidence>
<dbReference type="Proteomes" id="UP000316626">
    <property type="component" value="Unassembled WGS sequence"/>
</dbReference>
<protein>
    <submittedName>
        <fullName evidence="1">Adenylate kinase</fullName>
    </submittedName>
</protein>
<keyword evidence="2" id="KW-1185">Reference proteome</keyword>
<sequence>MEKLRHKRVLIIGSSGAGKSTFSTKLAEKWKLPLIHLDALFWNEGWVPTPKPAFREKVQQKLIEDEWIMDGNFNSTLALRAKYADLIIFLDFPRLLCTYRILKRAWVHRGTTRPDMAQGCNEKIDMEFAQWVWRFPKDIRPGILDILRETDNVDICILRNPKEVKVFLETVPIV</sequence>
<dbReference type="OrthoDB" id="1201990at2"/>